<organism evidence="2 3">
    <name type="scientific">Marixanthomonas spongiae</name>
    <dbReference type="NCBI Taxonomy" id="2174845"/>
    <lineage>
        <taxon>Bacteria</taxon>
        <taxon>Pseudomonadati</taxon>
        <taxon>Bacteroidota</taxon>
        <taxon>Flavobacteriia</taxon>
        <taxon>Flavobacteriales</taxon>
        <taxon>Flavobacteriaceae</taxon>
        <taxon>Marixanthomonas</taxon>
    </lineage>
</organism>
<feature type="signal peptide" evidence="1">
    <location>
        <begin position="1"/>
        <end position="27"/>
    </location>
</feature>
<accession>A0A2U0I296</accession>
<gene>
    <name evidence="2" type="ORF">DDV96_07400</name>
</gene>
<dbReference type="EMBL" id="QEHR01000004">
    <property type="protein sequence ID" value="PVW15223.1"/>
    <property type="molecule type" value="Genomic_DNA"/>
</dbReference>
<evidence type="ECO:0000256" key="1">
    <source>
        <dbReference type="SAM" id="SignalP"/>
    </source>
</evidence>
<evidence type="ECO:0000313" key="3">
    <source>
        <dbReference type="Proteomes" id="UP000245962"/>
    </source>
</evidence>
<proteinExistence type="predicted"/>
<keyword evidence="3" id="KW-1185">Reference proteome</keyword>
<feature type="chain" id="PRO_5015767844" description="Carboxypeptidase-like protein" evidence="1">
    <location>
        <begin position="28"/>
        <end position="254"/>
    </location>
</feature>
<evidence type="ECO:0000313" key="2">
    <source>
        <dbReference type="EMBL" id="PVW15223.1"/>
    </source>
</evidence>
<dbReference type="SUPFAM" id="SSF49464">
    <property type="entry name" value="Carboxypeptidase regulatory domain-like"/>
    <property type="match status" value="1"/>
</dbReference>
<comment type="caution">
    <text evidence="2">The sequence shown here is derived from an EMBL/GenBank/DDBJ whole genome shotgun (WGS) entry which is preliminary data.</text>
</comment>
<evidence type="ECO:0008006" key="4">
    <source>
        <dbReference type="Google" id="ProtNLM"/>
    </source>
</evidence>
<dbReference type="OrthoDB" id="1422163at2"/>
<dbReference type="Proteomes" id="UP000245962">
    <property type="component" value="Unassembled WGS sequence"/>
</dbReference>
<name>A0A2U0I296_9FLAO</name>
<protein>
    <recommendedName>
        <fullName evidence="4">Carboxypeptidase-like protein</fullName>
    </recommendedName>
</protein>
<reference evidence="2 3" key="1">
    <citation type="submission" date="2018-04" db="EMBL/GenBank/DDBJ databases">
        <title>Marixanthomonas spongiae HN-E44 sp. nov., isolated from a marine sponge.</title>
        <authorList>
            <person name="Luo L."/>
            <person name="Zhuang L."/>
        </authorList>
    </citation>
    <scope>NUCLEOTIDE SEQUENCE [LARGE SCALE GENOMIC DNA]</scope>
    <source>
        <strain evidence="2 3">HN-E44</strain>
    </source>
</reference>
<dbReference type="AlphaFoldDB" id="A0A2U0I296"/>
<dbReference type="Pfam" id="PF13715">
    <property type="entry name" value="CarbopepD_reg_2"/>
    <property type="match status" value="1"/>
</dbReference>
<keyword evidence="1" id="KW-0732">Signal</keyword>
<sequence>MQFSTLKRVFPFILLILFGLFSSQLQAQEISGRVYDDASALPGVTVFNSNEKTAVVTNEDGAFTIKATIGDTLTFQSSFHISQDKIITMAEYRTLLIVELKQKVNTLDEVLLSGKEKEFDVEKYNADLSKQIENDIKNNPFDYGKAPAGGGVNLLALVKLAISIFKKKPEKQIIYATQTDLIHLFNEDEFFTETLLESTLKIPKHYKNLFLDYCAAKQIEEDLLKEENKFQLLDILVISSNEFKEILVEYEAGK</sequence>
<dbReference type="InterPro" id="IPR008969">
    <property type="entry name" value="CarboxyPept-like_regulatory"/>
</dbReference>